<feature type="domain" description="DNA-directed DNA polymerase family B exonuclease" evidence="3">
    <location>
        <begin position="40"/>
        <end position="154"/>
    </location>
</feature>
<evidence type="ECO:0000256" key="2">
    <source>
        <dbReference type="SAM" id="Coils"/>
    </source>
</evidence>
<dbReference type="GO" id="GO:0006261">
    <property type="term" value="P:DNA-templated DNA replication"/>
    <property type="evidence" value="ECO:0007669"/>
    <property type="project" value="TreeGrafter"/>
</dbReference>
<dbReference type="Gene3D" id="3.90.1600.10">
    <property type="entry name" value="Palm domain of DNA polymerase"/>
    <property type="match status" value="1"/>
</dbReference>
<sequence>EDDYNNPLFSSALSQDRTLVLTWDIETYSSRKTDDPKPLKQICLVNVKTAPDSCLITVVCRNQTNLLKAFALCWKYLAPDIHIGFNDSQYDWLFIVKKAKKLGVLKWMFNHMSLKPMSLEKITKWQYQYNMIKVNDGNFYSRHLKIPGYVDIDVQPLDLSIHHMNKYYERALKETNVTTVEQMREQKGILTSTIPCEQTETGKYPGAYVFPLVKGLENRRSRAESLKESGKRLHEINFKYNGQDVLVWSIEHENQAEMKGLYPKVLEELLIKRNSLKRRLAPLNDRKEELEKEIKLAEARGENVTDALKSEYSSVSLLSLFPFFLRALAVGVISAGQRNIKLIADLVRSKRFSVKYGDTDCLYLACSEECFQKCDEAYDNCNGISNEEYWSRMVNISIEVIERLRDEVNNFLRNNNGSSYLKMAYEEVLFPLERKNTTSKYFREVSKKVMDESMRLDNTRILHRIVEDVFKETINGISQIDLNEVVKTAVWRPDKNNKSVQRFISQMRDRHTQPGERFEYIVVENDSSQKSSSEIVLEALKKLKD</sequence>
<dbReference type="InterPro" id="IPR012337">
    <property type="entry name" value="RNaseH-like_sf"/>
</dbReference>
<dbReference type="GO" id="GO:0003887">
    <property type="term" value="F:DNA-directed DNA polymerase activity"/>
    <property type="evidence" value="ECO:0007669"/>
    <property type="project" value="TreeGrafter"/>
</dbReference>
<proteinExistence type="predicted"/>
<keyword evidence="2" id="KW-0175">Coiled coil</keyword>
<organism evidence="4 5">
    <name type="scientific">Funneliformis geosporum</name>
    <dbReference type="NCBI Taxonomy" id="1117311"/>
    <lineage>
        <taxon>Eukaryota</taxon>
        <taxon>Fungi</taxon>
        <taxon>Fungi incertae sedis</taxon>
        <taxon>Mucoromycota</taxon>
        <taxon>Glomeromycotina</taxon>
        <taxon>Glomeromycetes</taxon>
        <taxon>Glomerales</taxon>
        <taxon>Glomeraceae</taxon>
        <taxon>Funneliformis</taxon>
    </lineage>
</organism>
<name>A0A9W4WY39_9GLOM</name>
<dbReference type="Gene3D" id="3.30.420.10">
    <property type="entry name" value="Ribonuclease H-like superfamily/Ribonuclease H"/>
    <property type="match status" value="1"/>
</dbReference>
<dbReference type="InterPro" id="IPR043502">
    <property type="entry name" value="DNA/RNA_pol_sf"/>
</dbReference>
<dbReference type="InterPro" id="IPR050240">
    <property type="entry name" value="DNA_pol_type-B"/>
</dbReference>
<feature type="non-terminal residue" evidence="4">
    <location>
        <position position="545"/>
    </location>
</feature>
<dbReference type="PANTHER" id="PTHR10322">
    <property type="entry name" value="DNA POLYMERASE CATALYTIC SUBUNIT"/>
    <property type="match status" value="1"/>
</dbReference>
<dbReference type="InterPro" id="IPR036397">
    <property type="entry name" value="RNaseH_sf"/>
</dbReference>
<keyword evidence="5" id="KW-1185">Reference proteome</keyword>
<dbReference type="InterPro" id="IPR006133">
    <property type="entry name" value="DNA-dir_DNA_pol_B_exonuc"/>
</dbReference>
<dbReference type="GO" id="GO:0003676">
    <property type="term" value="F:nucleic acid binding"/>
    <property type="evidence" value="ECO:0007669"/>
    <property type="project" value="InterPro"/>
</dbReference>
<dbReference type="InterPro" id="IPR023211">
    <property type="entry name" value="DNA_pol_palm_dom_sf"/>
</dbReference>
<gene>
    <name evidence="4" type="ORF">FWILDA_LOCUS16459</name>
</gene>
<evidence type="ECO:0000256" key="1">
    <source>
        <dbReference type="ARBA" id="ARBA00024411"/>
    </source>
</evidence>
<protein>
    <recommendedName>
        <fullName evidence="1">DNA polymerase delta catalytic subunit</fullName>
    </recommendedName>
</protein>
<dbReference type="Pfam" id="PF03104">
    <property type="entry name" value="DNA_pol_B_exo1"/>
    <property type="match status" value="1"/>
</dbReference>
<dbReference type="SUPFAM" id="SSF53098">
    <property type="entry name" value="Ribonuclease H-like"/>
    <property type="match status" value="1"/>
</dbReference>
<comment type="caution">
    <text evidence="4">The sequence shown here is derived from an EMBL/GenBank/DDBJ whole genome shotgun (WGS) entry which is preliminary data.</text>
</comment>
<dbReference type="Proteomes" id="UP001153678">
    <property type="component" value="Unassembled WGS sequence"/>
</dbReference>
<reference evidence="4" key="1">
    <citation type="submission" date="2022-08" db="EMBL/GenBank/DDBJ databases">
        <authorList>
            <person name="Kallberg Y."/>
            <person name="Tangrot J."/>
            <person name="Rosling A."/>
        </authorList>
    </citation>
    <scope>NUCLEOTIDE SEQUENCE</scope>
    <source>
        <strain evidence="4">Wild A</strain>
    </source>
</reference>
<accession>A0A9W4WY39</accession>
<evidence type="ECO:0000313" key="4">
    <source>
        <dbReference type="EMBL" id="CAI2194206.1"/>
    </source>
</evidence>
<feature type="coiled-coil region" evidence="2">
    <location>
        <begin position="266"/>
        <end position="307"/>
    </location>
</feature>
<evidence type="ECO:0000313" key="5">
    <source>
        <dbReference type="Proteomes" id="UP001153678"/>
    </source>
</evidence>
<feature type="non-terminal residue" evidence="4">
    <location>
        <position position="1"/>
    </location>
</feature>
<dbReference type="EMBL" id="CAMKVN010010566">
    <property type="protein sequence ID" value="CAI2194206.1"/>
    <property type="molecule type" value="Genomic_DNA"/>
</dbReference>
<dbReference type="PANTHER" id="PTHR10322:SF23">
    <property type="entry name" value="DNA POLYMERASE DELTA CATALYTIC SUBUNIT"/>
    <property type="match status" value="1"/>
</dbReference>
<dbReference type="OrthoDB" id="2384077at2759"/>
<dbReference type="AlphaFoldDB" id="A0A9W4WY39"/>
<evidence type="ECO:0000259" key="3">
    <source>
        <dbReference type="Pfam" id="PF03104"/>
    </source>
</evidence>
<dbReference type="SUPFAM" id="SSF56672">
    <property type="entry name" value="DNA/RNA polymerases"/>
    <property type="match status" value="1"/>
</dbReference>